<keyword evidence="5" id="KW-1185">Reference proteome</keyword>
<dbReference type="RefSeq" id="WP_108824335.1">
    <property type="nucleotide sequence ID" value="NZ_CP023004.1"/>
</dbReference>
<evidence type="ECO:0000259" key="3">
    <source>
        <dbReference type="Pfam" id="PF13490"/>
    </source>
</evidence>
<name>A0A2U8E132_9BACT</name>
<gene>
    <name evidence="4" type="ORF">CKA38_04000</name>
</gene>
<evidence type="ECO:0000256" key="2">
    <source>
        <dbReference type="SAM" id="Phobius"/>
    </source>
</evidence>
<feature type="domain" description="Putative zinc-finger" evidence="3">
    <location>
        <begin position="11"/>
        <end position="39"/>
    </location>
</feature>
<evidence type="ECO:0000313" key="4">
    <source>
        <dbReference type="EMBL" id="AWI08526.1"/>
    </source>
</evidence>
<reference evidence="4 5" key="1">
    <citation type="journal article" date="2018" name="Syst. Appl. Microbiol.">
        <title>Ereboglobus luteus gen. nov. sp. nov. from cockroach guts, and new insights into the oxygen relationship of the genera Opitutus and Didymococcus (Verrucomicrobia: Opitutaceae).</title>
        <authorList>
            <person name="Tegtmeier D."/>
            <person name="Belitz A."/>
            <person name="Radek R."/>
            <person name="Heimerl T."/>
            <person name="Brune A."/>
        </authorList>
    </citation>
    <scope>NUCLEOTIDE SEQUENCE [LARGE SCALE GENOMIC DNA]</scope>
    <source>
        <strain evidence="4 5">Ho45</strain>
    </source>
</reference>
<sequence length="314" mass="33857">MNCQRIQDECLIEALHDGSLPSATADAVRAHLAACPACRAQLAELETITAQLDRLPAPAAPSQRMRASFDAMLAAEKALQKNNRLNNPRRVSRLDTFFARLFPRRPVYQFGASLALLALGLFVGARFLTPASTPGAGPETPAPNSTAMELAELREQVNNMGRLVTYSLLQQKSTSERLQSVLATLQLKSPDRQLLTDLVGTLAFDPSVNVRLSAVEALAPHTGEDLVRAGLIAALPRETAPLVQVAMIELLASARDTEAAPVFARLMLDDRADPSVRETARRALAVLDSPHAPALEPAHDHNLSHTSTDTKTTT</sequence>
<feature type="transmembrane region" description="Helical" evidence="2">
    <location>
        <begin position="107"/>
        <end position="128"/>
    </location>
</feature>
<dbReference type="InterPro" id="IPR041916">
    <property type="entry name" value="Anti_sigma_zinc_sf"/>
</dbReference>
<keyword evidence="2" id="KW-1133">Transmembrane helix</keyword>
<proteinExistence type="predicted"/>
<dbReference type="EMBL" id="CP023004">
    <property type="protein sequence ID" value="AWI08526.1"/>
    <property type="molecule type" value="Genomic_DNA"/>
</dbReference>
<evidence type="ECO:0000256" key="1">
    <source>
        <dbReference type="SAM" id="MobiDB-lite"/>
    </source>
</evidence>
<dbReference type="OrthoDB" id="2679416at2"/>
<dbReference type="InterPro" id="IPR027383">
    <property type="entry name" value="Znf_put"/>
</dbReference>
<dbReference type="Proteomes" id="UP000244896">
    <property type="component" value="Chromosome"/>
</dbReference>
<protein>
    <recommendedName>
        <fullName evidence="3">Putative zinc-finger domain-containing protein</fullName>
    </recommendedName>
</protein>
<dbReference type="Gene3D" id="1.25.10.10">
    <property type="entry name" value="Leucine-rich Repeat Variant"/>
    <property type="match status" value="1"/>
</dbReference>
<dbReference type="InterPro" id="IPR011989">
    <property type="entry name" value="ARM-like"/>
</dbReference>
<accession>A0A2U8E132</accession>
<feature type="region of interest" description="Disordered" evidence="1">
    <location>
        <begin position="292"/>
        <end position="314"/>
    </location>
</feature>
<evidence type="ECO:0000313" key="5">
    <source>
        <dbReference type="Proteomes" id="UP000244896"/>
    </source>
</evidence>
<dbReference type="AlphaFoldDB" id="A0A2U8E132"/>
<dbReference type="Gene3D" id="1.10.10.1320">
    <property type="entry name" value="Anti-sigma factor, zinc-finger domain"/>
    <property type="match status" value="1"/>
</dbReference>
<organism evidence="4 5">
    <name type="scientific">Ereboglobus luteus</name>
    <dbReference type="NCBI Taxonomy" id="1796921"/>
    <lineage>
        <taxon>Bacteria</taxon>
        <taxon>Pseudomonadati</taxon>
        <taxon>Verrucomicrobiota</taxon>
        <taxon>Opitutia</taxon>
        <taxon>Opitutales</taxon>
        <taxon>Opitutaceae</taxon>
        <taxon>Ereboglobus</taxon>
    </lineage>
</organism>
<dbReference type="KEGG" id="elut:CKA38_04000"/>
<keyword evidence="2" id="KW-0472">Membrane</keyword>
<dbReference type="InterPro" id="IPR016024">
    <property type="entry name" value="ARM-type_fold"/>
</dbReference>
<dbReference type="SUPFAM" id="SSF48371">
    <property type="entry name" value="ARM repeat"/>
    <property type="match status" value="1"/>
</dbReference>
<dbReference type="Pfam" id="PF13490">
    <property type="entry name" value="zf-HC2"/>
    <property type="match status" value="1"/>
</dbReference>
<keyword evidence="2" id="KW-0812">Transmembrane</keyword>